<evidence type="ECO:0000256" key="1">
    <source>
        <dbReference type="ARBA" id="ARBA00023125"/>
    </source>
</evidence>
<reference evidence="2 3" key="1">
    <citation type="submission" date="2019-05" db="EMBL/GenBank/DDBJ databases">
        <title>Emergence of the Ug99 lineage of the wheat stem rust pathogen through somatic hybridization.</title>
        <authorList>
            <person name="Li F."/>
            <person name="Upadhyaya N.M."/>
            <person name="Sperschneider J."/>
            <person name="Matny O."/>
            <person name="Nguyen-Phuc H."/>
            <person name="Mago R."/>
            <person name="Raley C."/>
            <person name="Miller M.E."/>
            <person name="Silverstein K.A.T."/>
            <person name="Henningsen E."/>
            <person name="Hirsch C.D."/>
            <person name="Visser B."/>
            <person name="Pretorius Z.A."/>
            <person name="Steffenson B.J."/>
            <person name="Schwessinger B."/>
            <person name="Dodds P.N."/>
            <person name="Figueroa M."/>
        </authorList>
    </citation>
    <scope>NUCLEOTIDE SEQUENCE [LARGE SCALE GENOMIC DNA]</scope>
    <source>
        <strain evidence="2">21-0</strain>
    </source>
</reference>
<evidence type="ECO:0000313" key="2">
    <source>
        <dbReference type="EMBL" id="KAA1074427.1"/>
    </source>
</evidence>
<keyword evidence="3" id="KW-1185">Reference proteome</keyword>
<evidence type="ECO:0008006" key="4">
    <source>
        <dbReference type="Google" id="ProtNLM"/>
    </source>
</evidence>
<dbReference type="PANTHER" id="PTHR34605">
    <property type="entry name" value="PHAGE_INTEGRASE DOMAIN-CONTAINING PROTEIN"/>
    <property type="match status" value="1"/>
</dbReference>
<protein>
    <recommendedName>
        <fullName evidence="4">Core-binding (CB) domain-containing protein</fullName>
    </recommendedName>
</protein>
<dbReference type="GO" id="GO:0003677">
    <property type="term" value="F:DNA binding"/>
    <property type="evidence" value="ECO:0007669"/>
    <property type="project" value="UniProtKB-KW"/>
</dbReference>
<gene>
    <name evidence="2" type="ORF">PGT21_005051</name>
</gene>
<dbReference type="InterPro" id="IPR010998">
    <property type="entry name" value="Integrase_recombinase_N"/>
</dbReference>
<keyword evidence="1" id="KW-0238">DNA-binding</keyword>
<dbReference type="PANTHER" id="PTHR34605:SF3">
    <property type="entry name" value="P CELL-TYPE AGGLUTINATION PROTEIN MAP4-LIKE-RELATED"/>
    <property type="match status" value="1"/>
</dbReference>
<comment type="caution">
    <text evidence="2">The sequence shown here is derived from an EMBL/GenBank/DDBJ whole genome shotgun (WGS) entry which is preliminary data.</text>
</comment>
<name>A0A5B0MBB7_PUCGR</name>
<dbReference type="Proteomes" id="UP000324748">
    <property type="component" value="Unassembled WGS sequence"/>
</dbReference>
<accession>A0A5B0MBB7</accession>
<dbReference type="Gene3D" id="1.10.150.130">
    <property type="match status" value="1"/>
</dbReference>
<dbReference type="AlphaFoldDB" id="A0A5B0MBB7"/>
<dbReference type="OrthoDB" id="3254696at2759"/>
<evidence type="ECO:0000313" key="3">
    <source>
        <dbReference type="Proteomes" id="UP000324748"/>
    </source>
</evidence>
<proteinExistence type="predicted"/>
<dbReference type="EMBL" id="VSWC01000157">
    <property type="protein sequence ID" value="KAA1074427.1"/>
    <property type="molecule type" value="Genomic_DNA"/>
</dbReference>
<dbReference type="InterPro" id="IPR052925">
    <property type="entry name" value="Phage_Integrase-like_Recomb"/>
</dbReference>
<dbReference type="SUPFAM" id="SSF47823">
    <property type="entry name" value="lambda integrase-like, N-terminal domain"/>
    <property type="match status" value="1"/>
</dbReference>
<sequence length="182" mass="20634">MISTSTNLVQLNKVDAFTKDGSTLWLPTRADLHILHSWKTSTLLSYNSAVKKFMAFQKSEKVTTFSLPIDETTLENFCILAGRNSVSSNTGKISATSLRKYLAGLKAWHTYHNKPFPTSNKTRINLILKASSREDKFTTRTSQKKPLMFWHMTHLWVTLSGGDDFDKAVLDLFIVAFWGLAR</sequence>
<organism evidence="2 3">
    <name type="scientific">Puccinia graminis f. sp. tritici</name>
    <dbReference type="NCBI Taxonomy" id="56615"/>
    <lineage>
        <taxon>Eukaryota</taxon>
        <taxon>Fungi</taxon>
        <taxon>Dikarya</taxon>
        <taxon>Basidiomycota</taxon>
        <taxon>Pucciniomycotina</taxon>
        <taxon>Pucciniomycetes</taxon>
        <taxon>Pucciniales</taxon>
        <taxon>Pucciniaceae</taxon>
        <taxon>Puccinia</taxon>
    </lineage>
</organism>